<protein>
    <submittedName>
        <fullName evidence="2">Uncharacterized protein</fullName>
    </submittedName>
</protein>
<gene>
    <name evidence="2" type="ORF">BGW36DRAFT_390790</name>
</gene>
<feature type="transmembrane region" description="Helical" evidence="1">
    <location>
        <begin position="7"/>
        <end position="33"/>
    </location>
</feature>
<sequence>MVSIFGCVAGLFLATHVCLLIFYIYTFAVLYLYSCINSVSVSCQKTACLLFPSLRRIATAAF</sequence>
<dbReference type="RefSeq" id="XP_046065754.1">
    <property type="nucleotide sequence ID" value="XM_046217524.1"/>
</dbReference>
<dbReference type="AlphaFoldDB" id="A0AAD4PUI0"/>
<evidence type="ECO:0000313" key="3">
    <source>
        <dbReference type="Proteomes" id="UP001201262"/>
    </source>
</evidence>
<keyword evidence="3" id="KW-1185">Reference proteome</keyword>
<keyword evidence="1" id="KW-0472">Membrane</keyword>
<dbReference type="EMBL" id="JAJTJA010000015">
    <property type="protein sequence ID" value="KAH8689400.1"/>
    <property type="molecule type" value="Genomic_DNA"/>
</dbReference>
<keyword evidence="1" id="KW-0812">Transmembrane</keyword>
<name>A0AAD4PUI0_9EURO</name>
<proteinExistence type="predicted"/>
<dbReference type="GeneID" id="70247811"/>
<accession>A0AAD4PUI0</accession>
<organism evidence="2 3">
    <name type="scientific">Talaromyces proteolyticus</name>
    <dbReference type="NCBI Taxonomy" id="1131652"/>
    <lineage>
        <taxon>Eukaryota</taxon>
        <taxon>Fungi</taxon>
        <taxon>Dikarya</taxon>
        <taxon>Ascomycota</taxon>
        <taxon>Pezizomycotina</taxon>
        <taxon>Eurotiomycetes</taxon>
        <taxon>Eurotiomycetidae</taxon>
        <taxon>Eurotiales</taxon>
        <taxon>Trichocomaceae</taxon>
        <taxon>Talaromyces</taxon>
        <taxon>Talaromyces sect. Bacilispori</taxon>
    </lineage>
</organism>
<evidence type="ECO:0000256" key="1">
    <source>
        <dbReference type="SAM" id="Phobius"/>
    </source>
</evidence>
<reference evidence="2" key="1">
    <citation type="submission" date="2021-12" db="EMBL/GenBank/DDBJ databases">
        <title>Convergent genome expansion in fungi linked to evolution of root-endophyte symbiosis.</title>
        <authorList>
            <consortium name="DOE Joint Genome Institute"/>
            <person name="Ke Y.-H."/>
            <person name="Bonito G."/>
            <person name="Liao H.-L."/>
            <person name="Looney B."/>
            <person name="Rojas-Flechas A."/>
            <person name="Nash J."/>
            <person name="Hameed K."/>
            <person name="Schadt C."/>
            <person name="Martin F."/>
            <person name="Crous P.W."/>
            <person name="Miettinen O."/>
            <person name="Magnuson J.K."/>
            <person name="Labbe J."/>
            <person name="Jacobson D."/>
            <person name="Doktycz M.J."/>
            <person name="Veneault-Fourrey C."/>
            <person name="Kuo A."/>
            <person name="Mondo S."/>
            <person name="Calhoun S."/>
            <person name="Riley R."/>
            <person name="Ohm R."/>
            <person name="LaButti K."/>
            <person name="Andreopoulos B."/>
            <person name="Pangilinan J."/>
            <person name="Nolan M."/>
            <person name="Tritt A."/>
            <person name="Clum A."/>
            <person name="Lipzen A."/>
            <person name="Daum C."/>
            <person name="Barry K."/>
            <person name="Grigoriev I.V."/>
            <person name="Vilgalys R."/>
        </authorList>
    </citation>
    <scope>NUCLEOTIDE SEQUENCE</scope>
    <source>
        <strain evidence="2">PMI_201</strain>
    </source>
</reference>
<keyword evidence="1" id="KW-1133">Transmembrane helix</keyword>
<dbReference type="Proteomes" id="UP001201262">
    <property type="component" value="Unassembled WGS sequence"/>
</dbReference>
<evidence type="ECO:0000313" key="2">
    <source>
        <dbReference type="EMBL" id="KAH8689400.1"/>
    </source>
</evidence>
<comment type="caution">
    <text evidence="2">The sequence shown here is derived from an EMBL/GenBank/DDBJ whole genome shotgun (WGS) entry which is preliminary data.</text>
</comment>